<sequence>MNKKYYRSYLVRITKEDLPRIVPCPQFLDAQWIKTACQLGVEAELEVLTNCLNWGTQAVVFNKHATKMTCNFKNGEVAYGNFCVVLLGHKGRKLNINDFRGLTSVDMAQITLKELKLI</sequence>
<comment type="caution">
    <text evidence="1">The sequence shown here is derived from an EMBL/GenBank/DDBJ whole genome shotgun (WGS) entry which is preliminary data.</text>
</comment>
<dbReference type="Proteomes" id="UP000271624">
    <property type="component" value="Unassembled WGS sequence"/>
</dbReference>
<reference evidence="1" key="2">
    <citation type="journal article" date="2019" name="Genome Biol. Evol.">
        <title>Day and night: Metabolic profiles and evolutionary relationships of six axenic non-marine cyanobacteria.</title>
        <authorList>
            <person name="Will S.E."/>
            <person name="Henke P."/>
            <person name="Boedeker C."/>
            <person name="Huang S."/>
            <person name="Brinkmann H."/>
            <person name="Rohde M."/>
            <person name="Jarek M."/>
            <person name="Friedl T."/>
            <person name="Seufert S."/>
            <person name="Schumacher M."/>
            <person name="Overmann J."/>
            <person name="Neumann-Schaal M."/>
            <person name="Petersen J."/>
        </authorList>
    </citation>
    <scope>NUCLEOTIDE SEQUENCE [LARGE SCALE GENOMIC DNA]</scope>
    <source>
        <strain evidence="1">PCC 7102</strain>
    </source>
</reference>
<name>A0A3S1B985_9CYAN</name>
<dbReference type="RefSeq" id="WP_127081109.1">
    <property type="nucleotide sequence ID" value="NZ_RSCL01000005.1"/>
</dbReference>
<evidence type="ECO:0000313" key="2">
    <source>
        <dbReference type="Proteomes" id="UP000271624"/>
    </source>
</evidence>
<protein>
    <submittedName>
        <fullName evidence="1">Uncharacterized protein</fullName>
    </submittedName>
</protein>
<dbReference type="AlphaFoldDB" id="A0A3S1B985"/>
<reference evidence="1" key="1">
    <citation type="submission" date="2018-12" db="EMBL/GenBank/DDBJ databases">
        <authorList>
            <person name="Will S."/>
            <person name="Neumann-Schaal M."/>
            <person name="Henke P."/>
        </authorList>
    </citation>
    <scope>NUCLEOTIDE SEQUENCE</scope>
    <source>
        <strain evidence="1">PCC 7102</strain>
    </source>
</reference>
<gene>
    <name evidence="1" type="ORF">DSM106972_025490</name>
</gene>
<dbReference type="OrthoDB" id="521468at2"/>
<evidence type="ECO:0000313" key="1">
    <source>
        <dbReference type="EMBL" id="RUT07288.1"/>
    </source>
</evidence>
<accession>A0A3S1B985</accession>
<keyword evidence="2" id="KW-1185">Reference proteome</keyword>
<proteinExistence type="predicted"/>
<organism evidence="1 2">
    <name type="scientific">Dulcicalothrix desertica PCC 7102</name>
    <dbReference type="NCBI Taxonomy" id="232991"/>
    <lineage>
        <taxon>Bacteria</taxon>
        <taxon>Bacillati</taxon>
        <taxon>Cyanobacteriota</taxon>
        <taxon>Cyanophyceae</taxon>
        <taxon>Nostocales</taxon>
        <taxon>Calotrichaceae</taxon>
        <taxon>Dulcicalothrix</taxon>
    </lineage>
</organism>
<dbReference type="EMBL" id="RSCL01000005">
    <property type="protein sequence ID" value="RUT07288.1"/>
    <property type="molecule type" value="Genomic_DNA"/>
</dbReference>